<evidence type="ECO:0000313" key="3">
    <source>
        <dbReference type="Proteomes" id="UP000062519"/>
    </source>
</evidence>
<protein>
    <submittedName>
        <fullName evidence="2">AMP-dependent synthetase</fullName>
    </submittedName>
</protein>
<dbReference type="AlphaFoldDB" id="A0A1B4FDU6"/>
<dbReference type="InterPro" id="IPR000873">
    <property type="entry name" value="AMP-dep_synth/lig_dom"/>
</dbReference>
<dbReference type="Gene3D" id="3.40.50.12780">
    <property type="entry name" value="N-terminal domain of ligase-like"/>
    <property type="match status" value="1"/>
</dbReference>
<keyword evidence="3" id="KW-1185">Reference proteome</keyword>
<dbReference type="Proteomes" id="UP000062519">
    <property type="component" value="Chromosome 1"/>
</dbReference>
<evidence type="ECO:0000259" key="1">
    <source>
        <dbReference type="Pfam" id="PF00501"/>
    </source>
</evidence>
<dbReference type="KEGG" id="buu:WS70_08655"/>
<sequence>MNPNLTSLVEHARRHSPHYRALYRDLPDQGWQLSDLPPVDPAVYWGDSYDLSRQPTLIAAPADGHVFKTGGSTGDGKLSVFSRAEWQAFVRAFGRGLACQLRPGDRVANLFFAGDLYTSLLFIHGALAQAPVPVLEYPFTCSVDNDALAAAIHRHRINVLAGVPAQLLRFAHRLEEKTQVLPEVETVLYGGESLFGEQIELLKQVFPRARIGSVGCASVDAGLIGYADPNCGNGEHRVFDGDSIVEFVDEDSGETIDESGRLGLLLVTNLQRQLMPVIRYPSGDLGCWREPPGPNRKFALLGRASNGHRVRVGTLSLFPEELGRTLGELHELLGWQLEISREGGRDCLALLLSARAPLDLERLRLALLAGQPAIAELCKEEQLSLALRQTTPEQMRTHPRSGKLLRVVDRRDYQPAEAPA</sequence>
<dbReference type="Pfam" id="PF00501">
    <property type="entry name" value="AMP-binding"/>
    <property type="match status" value="1"/>
</dbReference>
<name>A0A1B4FDU6_9BURK</name>
<accession>A0A1B4FDU6</accession>
<dbReference type="InterPro" id="IPR042099">
    <property type="entry name" value="ANL_N_sf"/>
</dbReference>
<dbReference type="PANTHER" id="PTHR43845">
    <property type="entry name" value="BLR5969 PROTEIN"/>
    <property type="match status" value="1"/>
</dbReference>
<feature type="domain" description="AMP-dependent synthetase/ligase" evidence="1">
    <location>
        <begin position="69"/>
        <end position="211"/>
    </location>
</feature>
<reference evidence="2 3" key="1">
    <citation type="submission" date="2015-12" db="EMBL/GenBank/DDBJ databases">
        <title>Diversity of Burkholderia near neighbor genomes.</title>
        <authorList>
            <person name="Sahl J."/>
            <person name="Wagner D."/>
            <person name="Keim P."/>
        </authorList>
    </citation>
    <scope>NUCLEOTIDE SEQUENCE [LARGE SCALE GENOMIC DNA]</scope>
    <source>
        <strain evidence="2 3">BDU6</strain>
    </source>
</reference>
<dbReference type="RefSeq" id="WP_059598451.1">
    <property type="nucleotide sequence ID" value="NZ_CP013386.1"/>
</dbReference>
<dbReference type="SUPFAM" id="SSF56801">
    <property type="entry name" value="Acetyl-CoA synthetase-like"/>
    <property type="match status" value="1"/>
</dbReference>
<organism evidence="2 3">
    <name type="scientific">Burkholderia mayonis</name>
    <dbReference type="NCBI Taxonomy" id="1385591"/>
    <lineage>
        <taxon>Bacteria</taxon>
        <taxon>Pseudomonadati</taxon>
        <taxon>Pseudomonadota</taxon>
        <taxon>Betaproteobacteria</taxon>
        <taxon>Burkholderiales</taxon>
        <taxon>Burkholderiaceae</taxon>
        <taxon>Burkholderia</taxon>
        <taxon>pseudomallei group</taxon>
    </lineage>
</organism>
<gene>
    <name evidence="2" type="ORF">WS70_08655</name>
</gene>
<dbReference type="EMBL" id="CP013386">
    <property type="protein sequence ID" value="AOJ01890.1"/>
    <property type="molecule type" value="Genomic_DNA"/>
</dbReference>
<evidence type="ECO:0000313" key="2">
    <source>
        <dbReference type="EMBL" id="AOJ01890.1"/>
    </source>
</evidence>
<proteinExistence type="predicted"/>
<dbReference type="PANTHER" id="PTHR43845:SF1">
    <property type="entry name" value="BLR5969 PROTEIN"/>
    <property type="match status" value="1"/>
</dbReference>